<comment type="caution">
    <text evidence="1">The sequence shown here is derived from an EMBL/GenBank/DDBJ whole genome shotgun (WGS) entry which is preliminary data.</text>
</comment>
<evidence type="ECO:0000313" key="2">
    <source>
        <dbReference type="Proteomes" id="UP001266305"/>
    </source>
</evidence>
<protein>
    <submittedName>
        <fullName evidence="1">Uncharacterized protein</fullName>
    </submittedName>
</protein>
<organism evidence="1 2">
    <name type="scientific">Saguinus oedipus</name>
    <name type="common">Cotton-top tamarin</name>
    <name type="synonym">Oedipomidas oedipus</name>
    <dbReference type="NCBI Taxonomy" id="9490"/>
    <lineage>
        <taxon>Eukaryota</taxon>
        <taxon>Metazoa</taxon>
        <taxon>Chordata</taxon>
        <taxon>Craniata</taxon>
        <taxon>Vertebrata</taxon>
        <taxon>Euteleostomi</taxon>
        <taxon>Mammalia</taxon>
        <taxon>Eutheria</taxon>
        <taxon>Euarchontoglires</taxon>
        <taxon>Primates</taxon>
        <taxon>Haplorrhini</taxon>
        <taxon>Platyrrhini</taxon>
        <taxon>Cebidae</taxon>
        <taxon>Callitrichinae</taxon>
        <taxon>Saguinus</taxon>
    </lineage>
</organism>
<proteinExistence type="predicted"/>
<reference evidence="1 2" key="1">
    <citation type="submission" date="2023-05" db="EMBL/GenBank/DDBJ databases">
        <title>B98-5 Cell Line De Novo Hybrid Assembly: An Optical Mapping Approach.</title>
        <authorList>
            <person name="Kananen K."/>
            <person name="Auerbach J.A."/>
            <person name="Kautto E."/>
            <person name="Blachly J.S."/>
        </authorList>
    </citation>
    <scope>NUCLEOTIDE SEQUENCE [LARGE SCALE GENOMIC DNA]</scope>
    <source>
        <strain evidence="1">B95-8</strain>
        <tissue evidence="1">Cell line</tissue>
    </source>
</reference>
<gene>
    <name evidence="1" type="ORF">P7K49_019129</name>
</gene>
<dbReference type="InterPro" id="IPR051207">
    <property type="entry name" value="ComplexI_NDUFA9_subunit"/>
</dbReference>
<dbReference type="EMBL" id="JASSZA010000009">
    <property type="protein sequence ID" value="KAK2101463.1"/>
    <property type="molecule type" value="Genomic_DNA"/>
</dbReference>
<accession>A0ABQ9UWF3</accession>
<dbReference type="PANTHER" id="PTHR12126:SF11">
    <property type="entry name" value="NADH DEHYDROGENASE [UBIQUINONE] 1 ALPHA SUBCOMPLEX SUBUNIT 9, MITOCHONDRIAL"/>
    <property type="match status" value="1"/>
</dbReference>
<name>A0ABQ9UWF3_SAGOE</name>
<sequence>MPSTVPILFHLIQLEGKLSVQVQKLPSNIKPSRMTQALHENTRVTSLPIVDTKGKKNMVSFPHISNQVLLKSSLLYQVSDVSKGIINAVKDPDARGKTFASVGPNRYLLFDLVKYSYAVTHRLFLPYPIPRFAYCCGTLCSLTFYIKACWVNPVKELVWLHVSYIYNGECADTVARVRFEFGLQTGLQHSGKRIADFQREQLQWDAQCCIIIKALNFLSSLQLGSKKTM</sequence>
<dbReference type="PANTHER" id="PTHR12126">
    <property type="entry name" value="NADH-UBIQUINONE OXIDOREDUCTASE 39 KDA SUBUNIT-RELATED"/>
    <property type="match status" value="1"/>
</dbReference>
<keyword evidence="2" id="KW-1185">Reference proteome</keyword>
<dbReference type="Proteomes" id="UP001266305">
    <property type="component" value="Unassembled WGS sequence"/>
</dbReference>
<evidence type="ECO:0000313" key="1">
    <source>
        <dbReference type="EMBL" id="KAK2101463.1"/>
    </source>
</evidence>